<dbReference type="EMBL" id="LTAN01000002">
    <property type="protein sequence ID" value="OBR13736.1"/>
    <property type="molecule type" value="Genomic_DNA"/>
</dbReference>
<dbReference type="GeneID" id="28861544"/>
<gene>
    <name evidence="2" type="ORF">CH63R_02462</name>
</gene>
<evidence type="ECO:0000256" key="1">
    <source>
        <dbReference type="SAM" id="MobiDB-lite"/>
    </source>
</evidence>
<reference evidence="3" key="1">
    <citation type="journal article" date="2017" name="BMC Genomics">
        <title>Gapless genome assembly of Colletotrichum higginsianum reveals chromosome structure and association of transposable elements with secondary metabolite gene clusters.</title>
        <authorList>
            <person name="Dallery J.-F."/>
            <person name="Lapalu N."/>
            <person name="Zampounis A."/>
            <person name="Pigne S."/>
            <person name="Luyten I."/>
            <person name="Amselem J."/>
            <person name="Wittenberg A.H.J."/>
            <person name="Zhou S."/>
            <person name="de Queiroz M.V."/>
            <person name="Robin G.P."/>
            <person name="Auger A."/>
            <person name="Hainaut M."/>
            <person name="Henrissat B."/>
            <person name="Kim K.-T."/>
            <person name="Lee Y.-H."/>
            <person name="Lespinet O."/>
            <person name="Schwartz D.C."/>
            <person name="Thon M.R."/>
            <person name="O'Connell R.J."/>
        </authorList>
    </citation>
    <scope>NUCLEOTIDE SEQUENCE [LARGE SCALE GENOMIC DNA]</scope>
    <source>
        <strain evidence="3">IMI 349063</strain>
    </source>
</reference>
<name>A0A1B7YNU9_COLHI</name>
<comment type="caution">
    <text evidence="2">The sequence shown here is derived from an EMBL/GenBank/DDBJ whole genome shotgun (WGS) entry which is preliminary data.</text>
</comment>
<keyword evidence="3" id="KW-1185">Reference proteome</keyword>
<accession>A0A1B7YNU9</accession>
<feature type="region of interest" description="Disordered" evidence="1">
    <location>
        <begin position="1"/>
        <end position="22"/>
    </location>
</feature>
<evidence type="ECO:0000313" key="3">
    <source>
        <dbReference type="Proteomes" id="UP000092177"/>
    </source>
</evidence>
<protein>
    <submittedName>
        <fullName evidence="2">Uncharacterized protein</fullName>
    </submittedName>
</protein>
<dbReference type="KEGG" id="chig:CH63R_02462"/>
<organism evidence="2 3">
    <name type="scientific">Colletotrichum higginsianum (strain IMI 349063)</name>
    <name type="common">Crucifer anthracnose fungus</name>
    <dbReference type="NCBI Taxonomy" id="759273"/>
    <lineage>
        <taxon>Eukaryota</taxon>
        <taxon>Fungi</taxon>
        <taxon>Dikarya</taxon>
        <taxon>Ascomycota</taxon>
        <taxon>Pezizomycotina</taxon>
        <taxon>Sordariomycetes</taxon>
        <taxon>Hypocreomycetidae</taxon>
        <taxon>Glomerellales</taxon>
        <taxon>Glomerellaceae</taxon>
        <taxon>Colletotrichum</taxon>
        <taxon>Colletotrichum destructivum species complex</taxon>
    </lineage>
</organism>
<proteinExistence type="predicted"/>
<evidence type="ECO:0000313" key="2">
    <source>
        <dbReference type="EMBL" id="OBR13736.1"/>
    </source>
</evidence>
<dbReference type="RefSeq" id="XP_018162253.1">
    <property type="nucleotide sequence ID" value="XM_018297437.1"/>
</dbReference>
<dbReference type="Proteomes" id="UP000092177">
    <property type="component" value="Chromosome 2"/>
</dbReference>
<dbReference type="AlphaFoldDB" id="A0A1B7YNU9"/>
<dbReference type="VEuPathDB" id="FungiDB:CH63R_02462"/>
<feature type="region of interest" description="Disordered" evidence="1">
    <location>
        <begin position="69"/>
        <end position="101"/>
    </location>
</feature>
<feature type="compositionally biased region" description="Basic residues" evidence="1">
    <location>
        <begin position="69"/>
        <end position="79"/>
    </location>
</feature>
<sequence length="101" mass="11149">MVSGLSTEEGLAGGDSTSSCHMITTTKTHGAGLGWLRDDNKRNSMSRFQHGIPKFLVPGFVVQCGLVRQRRHQGNRRNRPLGFGDEKRSVTGPFQPAKLKR</sequence>